<reference evidence="1 4" key="3">
    <citation type="submission" date="2016-10" db="EMBL/GenBank/DDBJ databases">
        <title>Genome sequence of Nocardia seriolae strain EM150506, isolated from Anguila japonica.</title>
        <authorList>
            <person name="Han H.-J."/>
        </authorList>
    </citation>
    <scope>NUCLEOTIDE SEQUENCE [LARGE SCALE GENOMIC DNA]</scope>
    <source>
        <strain evidence="1 4">EM150506</strain>
    </source>
</reference>
<reference evidence="3" key="1">
    <citation type="submission" date="2015-07" db="EMBL/GenBank/DDBJ databases">
        <title>Nocardia seriolae U-1 whole genome shotgun sequence.</title>
        <authorList>
            <person name="Imajoh M."/>
            <person name="Fukumoto Y."/>
            <person name="Sukeda M."/>
            <person name="Yamane J."/>
            <person name="Yamasaki K."/>
            <person name="Shimizu M."/>
            <person name="Ohnishi K."/>
            <person name="Oshima S."/>
        </authorList>
    </citation>
    <scope>NUCLEOTIDE SEQUENCE [LARGE SCALE GENOMIC DNA]</scope>
    <source>
        <strain evidence="3">U-1</strain>
    </source>
</reference>
<dbReference type="GeneID" id="93376757"/>
<accession>A0A0B8N426</accession>
<dbReference type="EMBL" id="BBYQ01000040">
    <property type="protein sequence ID" value="GAP28662.1"/>
    <property type="molecule type" value="Genomic_DNA"/>
</dbReference>
<reference evidence="2 3" key="2">
    <citation type="journal article" date="2016" name="Genome Announc.">
        <title>Draft Genome Sequence of Erythromycin- and Oxytetracycline-Sensitive Nocardia seriolae Strain U-1 (NBRC 110359).</title>
        <authorList>
            <person name="Imajoh M."/>
            <person name="Sukeda M."/>
            <person name="Shimizu M."/>
            <person name="Yamane J."/>
            <person name="Ohnishi K."/>
            <person name="Oshima S."/>
        </authorList>
    </citation>
    <scope>NUCLEOTIDE SEQUENCE [LARGE SCALE GENOMIC DNA]</scope>
    <source>
        <strain evidence="2 3">U-1</strain>
    </source>
</reference>
<dbReference type="AlphaFoldDB" id="A0A0B8N426"/>
<evidence type="ECO:0000313" key="3">
    <source>
        <dbReference type="Proteomes" id="UP000037179"/>
    </source>
</evidence>
<keyword evidence="3" id="KW-1185">Reference proteome</keyword>
<protein>
    <submittedName>
        <fullName evidence="2">Uncharacterized protein</fullName>
    </submittedName>
</protein>
<name>A0A0B8N426_9NOCA</name>
<dbReference type="OrthoDB" id="4556481at2"/>
<dbReference type="Proteomes" id="UP000037179">
    <property type="component" value="Unassembled WGS sequence"/>
</dbReference>
<evidence type="ECO:0000313" key="1">
    <source>
        <dbReference type="EMBL" id="APB00306.1"/>
    </source>
</evidence>
<dbReference type="EMBL" id="CP017839">
    <property type="protein sequence ID" value="APB00306.1"/>
    <property type="molecule type" value="Genomic_DNA"/>
</dbReference>
<dbReference type="KEGG" id="nsr:NS506_06270"/>
<evidence type="ECO:0000313" key="2">
    <source>
        <dbReference type="EMBL" id="GAP28662.1"/>
    </source>
</evidence>
<organism evidence="2 3">
    <name type="scientific">Nocardia seriolae</name>
    <dbReference type="NCBI Taxonomy" id="37332"/>
    <lineage>
        <taxon>Bacteria</taxon>
        <taxon>Bacillati</taxon>
        <taxon>Actinomycetota</taxon>
        <taxon>Actinomycetes</taxon>
        <taxon>Mycobacteriales</taxon>
        <taxon>Nocardiaceae</taxon>
        <taxon>Nocardia</taxon>
    </lineage>
</organism>
<dbReference type="Proteomes" id="UP000180166">
    <property type="component" value="Chromosome"/>
</dbReference>
<evidence type="ECO:0000313" key="4">
    <source>
        <dbReference type="Proteomes" id="UP000180166"/>
    </source>
</evidence>
<gene>
    <name evidence="1" type="ORF">NS506_06270</name>
    <name evidence="2" type="ORF">NSK11_contig00040-0016</name>
</gene>
<dbReference type="RefSeq" id="WP_033087642.1">
    <property type="nucleotide sequence ID" value="NZ_AP017900.1"/>
</dbReference>
<sequence length="96" mass="9974">MGITNQASRDTSIGSAPSLADLTDLQSAAVSFGYHQGNVAEGRAAVAHNKIERQGPIGWWNRHKLLTTGLSGAVAVYLALLPSVQSAALVVLGHVL</sequence>
<proteinExistence type="predicted"/>